<organism evidence="1 2">
    <name type="scientific">Streptomyces kebangsaanensis</name>
    <dbReference type="NCBI Taxonomy" id="864058"/>
    <lineage>
        <taxon>Bacteria</taxon>
        <taxon>Bacillati</taxon>
        <taxon>Actinomycetota</taxon>
        <taxon>Actinomycetes</taxon>
        <taxon>Kitasatosporales</taxon>
        <taxon>Streptomycetaceae</taxon>
        <taxon>Streptomyces</taxon>
    </lineage>
</organism>
<dbReference type="Proteomes" id="UP001601197">
    <property type="component" value="Unassembled WGS sequence"/>
</dbReference>
<gene>
    <name evidence="1" type="ORF">ACFYNZ_13515</name>
</gene>
<dbReference type="EMBL" id="JBIAFJ010000009">
    <property type="protein sequence ID" value="MFE9170523.1"/>
    <property type="molecule type" value="Genomic_DNA"/>
</dbReference>
<sequence length="271" mass="29742">MLDPLGFDPYAMWRRALAQVDDVFAPPPTLDRPVRGCTRCTPESELRVLGGDPSAVPDDLLGHFMREVVDHWDADQYPVLWRRLIPRALRAWGTAGQSVDLASVDLALELGRLGRDGARLVDWPAPERTAVEQALRALVAIAVADGRSAGEVAELVEGTAAATGGLEPWLGYIAGLFGPEADAGLVRLAVDWGTDLLWEDFRFSWWYDGDPRTVADWLVTQHGRVEAFAIQHPRCKNAADALVAIARLREGRESAWLYPCALPELIAVLTS</sequence>
<evidence type="ECO:0000313" key="1">
    <source>
        <dbReference type="EMBL" id="MFE9170523.1"/>
    </source>
</evidence>
<keyword evidence="2" id="KW-1185">Reference proteome</keyword>
<comment type="caution">
    <text evidence="1">The sequence shown here is derived from an EMBL/GenBank/DDBJ whole genome shotgun (WGS) entry which is preliminary data.</text>
</comment>
<accession>A0ABW6KV80</accession>
<protein>
    <submittedName>
        <fullName evidence="1">Uncharacterized protein</fullName>
    </submittedName>
</protein>
<name>A0ABW6KV80_9ACTN</name>
<evidence type="ECO:0000313" key="2">
    <source>
        <dbReference type="Proteomes" id="UP001601197"/>
    </source>
</evidence>
<proteinExistence type="predicted"/>
<reference evidence="1 2" key="1">
    <citation type="submission" date="2024-10" db="EMBL/GenBank/DDBJ databases">
        <title>The Natural Products Discovery Center: Release of the First 8490 Sequenced Strains for Exploring Actinobacteria Biosynthetic Diversity.</title>
        <authorList>
            <person name="Kalkreuter E."/>
            <person name="Kautsar S.A."/>
            <person name="Yang D."/>
            <person name="Bader C.D."/>
            <person name="Teijaro C.N."/>
            <person name="Fluegel L."/>
            <person name="Davis C.M."/>
            <person name="Simpson J.R."/>
            <person name="Lauterbach L."/>
            <person name="Steele A.D."/>
            <person name="Gui C."/>
            <person name="Meng S."/>
            <person name="Li G."/>
            <person name="Viehrig K."/>
            <person name="Ye F."/>
            <person name="Su P."/>
            <person name="Kiefer A.F."/>
            <person name="Nichols A."/>
            <person name="Cepeda A.J."/>
            <person name="Yan W."/>
            <person name="Fan B."/>
            <person name="Jiang Y."/>
            <person name="Adhikari A."/>
            <person name="Zheng C.-J."/>
            <person name="Schuster L."/>
            <person name="Cowan T.M."/>
            <person name="Smanski M.J."/>
            <person name="Chevrette M.G."/>
            <person name="De Carvalho L.P.S."/>
            <person name="Shen B."/>
        </authorList>
    </citation>
    <scope>NUCLEOTIDE SEQUENCE [LARGE SCALE GENOMIC DNA]</scope>
    <source>
        <strain evidence="1 2">NPDC007147</strain>
    </source>
</reference>
<dbReference type="RefSeq" id="WP_388346855.1">
    <property type="nucleotide sequence ID" value="NZ_JBIAFJ010000009.1"/>
</dbReference>